<feature type="transmembrane region" description="Helical" evidence="6">
    <location>
        <begin position="144"/>
        <end position="162"/>
    </location>
</feature>
<dbReference type="GO" id="GO:0016020">
    <property type="term" value="C:membrane"/>
    <property type="evidence" value="ECO:0007669"/>
    <property type="project" value="UniProtKB-SubCell"/>
</dbReference>
<evidence type="ECO:0000313" key="7">
    <source>
        <dbReference type="EMBL" id="VFK40447.1"/>
    </source>
</evidence>
<dbReference type="EMBL" id="CAADFR010000060">
    <property type="protein sequence ID" value="VFK40447.1"/>
    <property type="molecule type" value="Genomic_DNA"/>
</dbReference>
<name>A0A450YWJ1_9GAMM</name>
<feature type="transmembrane region" description="Helical" evidence="6">
    <location>
        <begin position="220"/>
        <end position="244"/>
    </location>
</feature>
<evidence type="ECO:0000256" key="1">
    <source>
        <dbReference type="ARBA" id="ARBA00004141"/>
    </source>
</evidence>
<keyword evidence="4 6" id="KW-1133">Transmembrane helix</keyword>
<evidence type="ECO:0000313" key="8">
    <source>
        <dbReference type="EMBL" id="VFK45904.1"/>
    </source>
</evidence>
<dbReference type="SUPFAM" id="SSF118215">
    <property type="entry name" value="Proton glutamate symport protein"/>
    <property type="match status" value="1"/>
</dbReference>
<evidence type="ECO:0000256" key="3">
    <source>
        <dbReference type="ARBA" id="ARBA00022692"/>
    </source>
</evidence>
<organism evidence="8">
    <name type="scientific">Candidatus Kentrum sp. SD</name>
    <dbReference type="NCBI Taxonomy" id="2126332"/>
    <lineage>
        <taxon>Bacteria</taxon>
        <taxon>Pseudomonadati</taxon>
        <taxon>Pseudomonadota</taxon>
        <taxon>Gammaproteobacteria</taxon>
        <taxon>Candidatus Kentrum</taxon>
    </lineage>
</organism>
<dbReference type="EMBL" id="CAADFU010000063">
    <property type="protein sequence ID" value="VFK45904.1"/>
    <property type="molecule type" value="Genomic_DNA"/>
</dbReference>
<accession>A0A450YWJ1</accession>
<evidence type="ECO:0000256" key="4">
    <source>
        <dbReference type="ARBA" id="ARBA00022989"/>
    </source>
</evidence>
<evidence type="ECO:0000256" key="2">
    <source>
        <dbReference type="ARBA" id="ARBA00022448"/>
    </source>
</evidence>
<dbReference type="AlphaFoldDB" id="A0A450YWJ1"/>
<comment type="subcellular location">
    <subcellularLocation>
        <location evidence="1">Membrane</location>
        <topology evidence="1">Multi-pass membrane protein</topology>
    </subcellularLocation>
</comment>
<dbReference type="InterPro" id="IPR036458">
    <property type="entry name" value="Na:dicarbo_symporter_sf"/>
</dbReference>
<gene>
    <name evidence="8" type="ORF">BECKSD772E_GA0070983_106310</name>
    <name evidence="7" type="ORF">BECKSD772F_GA0070984_106011</name>
</gene>
<feature type="transmembrane region" description="Helical" evidence="6">
    <location>
        <begin position="183"/>
        <end position="200"/>
    </location>
</feature>
<proteinExistence type="predicted"/>
<dbReference type="InterPro" id="IPR050746">
    <property type="entry name" value="DAACS"/>
</dbReference>
<evidence type="ECO:0000256" key="5">
    <source>
        <dbReference type="ARBA" id="ARBA00023136"/>
    </source>
</evidence>
<dbReference type="InterPro" id="IPR001991">
    <property type="entry name" value="Na-dicarboxylate_symporter"/>
</dbReference>
<feature type="transmembrane region" description="Helical" evidence="6">
    <location>
        <begin position="78"/>
        <end position="99"/>
    </location>
</feature>
<dbReference type="Pfam" id="PF00375">
    <property type="entry name" value="SDF"/>
    <property type="match status" value="1"/>
</dbReference>
<dbReference type="PANTHER" id="PTHR11958">
    <property type="entry name" value="SODIUM/DICARBOXYLATE SYMPORTER-RELATED"/>
    <property type="match status" value="1"/>
</dbReference>
<sequence length="407" mass="43206">MPHKHAFILLLFIILGVVIGLFSGWYFGEEMAKVAWLGTLFLNALKMMILPLIIAAVISGVASMGDVRRLGRVGGITLGYYVSTTAIAVLIGLVMVNLIEPGIGLDISGGTIPEGVSEKKDVGITDIILSLVSPNLIASAVETQLLPIILWSILFAAALTTLGEKGKATLAFFEGMNQAMMKLVIWLMYFAPIGIFALVAGRLGQAGGGEAFLREIQAVLWHVITVLSGLALHFVVLYLILFFIAKRGRNYLFGMLRALFTALGTASSSATLPLTMECARENKVDNRAVEFTLPLGSTVNMDGTAMYEAAAVMFIAQAYGIDMTFGQQAIIFVTATLAAIGAAGIPEAGLVTMVIVLGAVGLPLDGIGLLLAVDWFLDRFRTATNVWGDSVGAAVVDRFIVGKDTNG</sequence>
<feature type="transmembrane region" description="Helical" evidence="6">
    <location>
        <begin position="7"/>
        <end position="28"/>
    </location>
</feature>
<feature type="transmembrane region" description="Helical" evidence="6">
    <location>
        <begin position="351"/>
        <end position="373"/>
    </location>
</feature>
<keyword evidence="2" id="KW-0813">Transport</keyword>
<reference evidence="8" key="1">
    <citation type="submission" date="2019-02" db="EMBL/GenBank/DDBJ databases">
        <authorList>
            <person name="Gruber-Vodicka R. H."/>
            <person name="Seah K. B. B."/>
        </authorList>
    </citation>
    <scope>NUCLEOTIDE SEQUENCE</scope>
    <source>
        <strain evidence="8">BECK_S1320</strain>
        <strain evidence="7">BECK_S1321</strain>
    </source>
</reference>
<dbReference type="PANTHER" id="PTHR11958:SF63">
    <property type="entry name" value="AMINO ACID TRANSPORTER"/>
    <property type="match status" value="1"/>
</dbReference>
<feature type="transmembrane region" description="Helical" evidence="6">
    <location>
        <begin position="34"/>
        <end position="58"/>
    </location>
</feature>
<keyword evidence="3 6" id="KW-0812">Transmembrane</keyword>
<keyword evidence="5 6" id="KW-0472">Membrane</keyword>
<feature type="transmembrane region" description="Helical" evidence="6">
    <location>
        <begin position="328"/>
        <end position="345"/>
    </location>
</feature>
<dbReference type="PRINTS" id="PR00173">
    <property type="entry name" value="EDTRNSPORT"/>
</dbReference>
<dbReference type="GO" id="GO:0015293">
    <property type="term" value="F:symporter activity"/>
    <property type="evidence" value="ECO:0007669"/>
    <property type="project" value="InterPro"/>
</dbReference>
<evidence type="ECO:0000256" key="6">
    <source>
        <dbReference type="SAM" id="Phobius"/>
    </source>
</evidence>
<dbReference type="Gene3D" id="1.10.3860.10">
    <property type="entry name" value="Sodium:dicarboxylate symporter"/>
    <property type="match status" value="1"/>
</dbReference>
<protein>
    <submittedName>
        <fullName evidence="8">Na+/H+-dicarboxylate symporter</fullName>
    </submittedName>
</protein>